<accession>A0A0G0JUJ0</accession>
<evidence type="ECO:0000313" key="2">
    <source>
        <dbReference type="Proteomes" id="UP000034235"/>
    </source>
</evidence>
<evidence type="ECO:0000313" key="1">
    <source>
        <dbReference type="EMBL" id="KKQ66700.1"/>
    </source>
</evidence>
<gene>
    <name evidence="1" type="ORF">US86_C0004G0018</name>
</gene>
<comment type="caution">
    <text evidence="1">The sequence shown here is derived from an EMBL/GenBank/DDBJ whole genome shotgun (WGS) entry which is preliminary data.</text>
</comment>
<proteinExistence type="predicted"/>
<dbReference type="AlphaFoldDB" id="A0A0G0JUJ0"/>
<name>A0A0G0JUJ0_9BACT</name>
<reference evidence="1 2" key="1">
    <citation type="journal article" date="2015" name="Nature">
        <title>rRNA introns, odd ribosomes, and small enigmatic genomes across a large radiation of phyla.</title>
        <authorList>
            <person name="Brown C.T."/>
            <person name="Hug L.A."/>
            <person name="Thomas B.C."/>
            <person name="Sharon I."/>
            <person name="Castelle C.J."/>
            <person name="Singh A."/>
            <person name="Wilkins M.J."/>
            <person name="Williams K.H."/>
            <person name="Banfield J.F."/>
        </authorList>
    </citation>
    <scope>NUCLEOTIDE SEQUENCE [LARGE SCALE GENOMIC DNA]</scope>
</reference>
<dbReference type="EMBL" id="LBUP01000004">
    <property type="protein sequence ID" value="KKQ66700.1"/>
    <property type="molecule type" value="Genomic_DNA"/>
</dbReference>
<dbReference type="Proteomes" id="UP000034235">
    <property type="component" value="Unassembled WGS sequence"/>
</dbReference>
<organism evidence="1 2">
    <name type="scientific">Candidatus Daviesbacteria bacterium GW2011_GWA2_38_24</name>
    <dbReference type="NCBI Taxonomy" id="1618422"/>
    <lineage>
        <taxon>Bacteria</taxon>
        <taxon>Candidatus Daviesiibacteriota</taxon>
    </lineage>
</organism>
<sequence>MSRIKKPEKQIRNKNTVCQVDQSGKIEQTNKITIIAFSNGKHGSVKLKASDKRYLQDIYRQAGKSKSFTLQVFSALLYLLFEKFKLEKTMVFIDKEYPGHEPLIRSYLVQLASKRGKIELTPEDLRFGLVGKGSNAHGVSSKAFKANRADFSIAKEEILSLILLYEH</sequence>
<protein>
    <submittedName>
        <fullName evidence="1">Uncharacterized protein</fullName>
    </submittedName>
</protein>